<dbReference type="OrthoDB" id="1752233at2759"/>
<reference evidence="2 3" key="2">
    <citation type="journal article" date="2009" name="PLoS ONE">
        <title>An integrated genetic and cytogenetic map of the cucumber genome.</title>
        <authorList>
            <person name="Ren Y."/>
            <person name="Zhang Z."/>
            <person name="Liu J."/>
            <person name="Staub J.E."/>
            <person name="Han Y."/>
            <person name="Cheng Z."/>
            <person name="Li X."/>
            <person name="Lu J."/>
            <person name="Miao H."/>
            <person name="Kang H."/>
            <person name="Xie B."/>
            <person name="Gu X."/>
            <person name="Wang X."/>
            <person name="Du Y."/>
            <person name="Jin W."/>
            <person name="Huang S."/>
        </authorList>
    </citation>
    <scope>NUCLEOTIDE SEQUENCE [LARGE SCALE GENOMIC DNA]</scope>
    <source>
        <strain evidence="3">cv. 9930</strain>
    </source>
</reference>
<dbReference type="AlphaFoldDB" id="A0A0A0KY19"/>
<keyword evidence="1" id="KW-0732">Signal</keyword>
<reference evidence="2 3" key="3">
    <citation type="journal article" date="2010" name="BMC Genomics">
        <title>Transcriptome sequencing and comparative analysis of cucumber flowers with different sex types.</title>
        <authorList>
            <person name="Guo S."/>
            <person name="Zheng Y."/>
            <person name="Joung J.G."/>
            <person name="Liu S."/>
            <person name="Zhang Z."/>
            <person name="Crasta O.R."/>
            <person name="Sobral B.W."/>
            <person name="Xu Y."/>
            <person name="Huang S."/>
            <person name="Fei Z."/>
        </authorList>
    </citation>
    <scope>NUCLEOTIDE SEQUENCE [LARGE SCALE GENOMIC DNA]</scope>
    <source>
        <strain evidence="3">cv. 9930</strain>
    </source>
</reference>
<accession>A0A0A0KY19</accession>
<name>A0A0A0KY19_CUCSA</name>
<dbReference type="Gramene" id="KGN53307">
    <property type="protein sequence ID" value="KGN53307"/>
    <property type="gene ID" value="Csa_4G046700"/>
</dbReference>
<dbReference type="KEGG" id="csv:101206305"/>
<evidence type="ECO:0000313" key="3">
    <source>
        <dbReference type="Proteomes" id="UP000029981"/>
    </source>
</evidence>
<dbReference type="GO" id="GO:0005634">
    <property type="term" value="C:nucleus"/>
    <property type="evidence" value="ECO:0000318"/>
    <property type="project" value="GO_Central"/>
</dbReference>
<reference evidence="2 3" key="1">
    <citation type="journal article" date="2009" name="Nat. Genet.">
        <title>The genome of the cucumber, Cucumis sativus L.</title>
        <authorList>
            <person name="Huang S."/>
            <person name="Li R."/>
            <person name="Zhang Z."/>
            <person name="Li L."/>
            <person name="Gu X."/>
            <person name="Fan W."/>
            <person name="Lucas W.J."/>
            <person name="Wang X."/>
            <person name="Xie B."/>
            <person name="Ni P."/>
            <person name="Ren Y."/>
            <person name="Zhu H."/>
            <person name="Li J."/>
            <person name="Lin K."/>
            <person name="Jin W."/>
            <person name="Fei Z."/>
            <person name="Li G."/>
            <person name="Staub J."/>
            <person name="Kilian A."/>
            <person name="van der Vossen E.A."/>
            <person name="Wu Y."/>
            <person name="Guo J."/>
            <person name="He J."/>
            <person name="Jia Z."/>
            <person name="Ren Y."/>
            <person name="Tian G."/>
            <person name="Lu Y."/>
            <person name="Ruan J."/>
            <person name="Qian W."/>
            <person name="Wang M."/>
            <person name="Huang Q."/>
            <person name="Li B."/>
            <person name="Xuan Z."/>
            <person name="Cao J."/>
            <person name="Asan"/>
            <person name="Wu Z."/>
            <person name="Zhang J."/>
            <person name="Cai Q."/>
            <person name="Bai Y."/>
            <person name="Zhao B."/>
            <person name="Han Y."/>
            <person name="Li Y."/>
            <person name="Li X."/>
            <person name="Wang S."/>
            <person name="Shi Q."/>
            <person name="Liu S."/>
            <person name="Cho W.K."/>
            <person name="Kim J.Y."/>
            <person name="Xu Y."/>
            <person name="Heller-Uszynska K."/>
            <person name="Miao H."/>
            <person name="Cheng Z."/>
            <person name="Zhang S."/>
            <person name="Wu J."/>
            <person name="Yang Y."/>
            <person name="Kang H."/>
            <person name="Li M."/>
            <person name="Liang H."/>
            <person name="Ren X."/>
            <person name="Shi Z."/>
            <person name="Wen M."/>
            <person name="Jian M."/>
            <person name="Yang H."/>
            <person name="Zhang G."/>
            <person name="Yang Z."/>
            <person name="Chen R."/>
            <person name="Liu S."/>
            <person name="Li J."/>
            <person name="Ma L."/>
            <person name="Liu H."/>
            <person name="Zhou Y."/>
            <person name="Zhao J."/>
            <person name="Fang X."/>
            <person name="Li G."/>
            <person name="Fang L."/>
            <person name="Li Y."/>
            <person name="Liu D."/>
            <person name="Zheng H."/>
            <person name="Zhang Y."/>
            <person name="Qin N."/>
            <person name="Li Z."/>
            <person name="Yang G."/>
            <person name="Yang S."/>
            <person name="Bolund L."/>
            <person name="Kristiansen K."/>
            <person name="Zheng H."/>
            <person name="Li S."/>
            <person name="Zhang X."/>
            <person name="Yang H."/>
            <person name="Wang J."/>
            <person name="Sun R."/>
            <person name="Zhang B."/>
            <person name="Jiang S."/>
            <person name="Wang J."/>
            <person name="Du Y."/>
            <person name="Li S."/>
        </authorList>
    </citation>
    <scope>NUCLEOTIDE SEQUENCE [LARGE SCALE GENOMIC DNA]</scope>
    <source>
        <strain evidence="3">cv. 9930</strain>
    </source>
</reference>
<dbReference type="Proteomes" id="UP000029981">
    <property type="component" value="Chromosome 4"/>
</dbReference>
<protein>
    <submittedName>
        <fullName evidence="2">Late embryogenesis abundant</fullName>
    </submittedName>
</protein>
<gene>
    <name evidence="2" type="ORF">Csa_4G046700</name>
</gene>
<dbReference type="EMBL" id="CM002925">
    <property type="protein sequence ID" value="KGN53307.1"/>
    <property type="molecule type" value="Genomic_DNA"/>
</dbReference>
<feature type="chain" id="PRO_5001965619" evidence="1">
    <location>
        <begin position="27"/>
        <end position="103"/>
    </location>
</feature>
<organism evidence="2 3">
    <name type="scientific">Cucumis sativus</name>
    <name type="common">Cucumber</name>
    <dbReference type="NCBI Taxonomy" id="3659"/>
    <lineage>
        <taxon>Eukaryota</taxon>
        <taxon>Viridiplantae</taxon>
        <taxon>Streptophyta</taxon>
        <taxon>Embryophyta</taxon>
        <taxon>Tracheophyta</taxon>
        <taxon>Spermatophyta</taxon>
        <taxon>Magnoliopsida</taxon>
        <taxon>eudicotyledons</taxon>
        <taxon>Gunneridae</taxon>
        <taxon>Pentapetalae</taxon>
        <taxon>rosids</taxon>
        <taxon>fabids</taxon>
        <taxon>Cucurbitales</taxon>
        <taxon>Cucurbitaceae</taxon>
        <taxon>Benincaseae</taxon>
        <taxon>Cucumis</taxon>
    </lineage>
</organism>
<sequence length="103" mass="11216">MGRKTMTLLVAVAVVWLVLVADKCSGFEEAVQDMKDNVKQMAEDAKLDEKAEAVKSKASEVYTDAKDKASSWSNWAYDKISAGLGLSEESKEKETAPNAADKN</sequence>
<dbReference type="STRING" id="3659.A0A0A0KY19"/>
<feature type="signal peptide" evidence="1">
    <location>
        <begin position="1"/>
        <end position="26"/>
    </location>
</feature>
<evidence type="ECO:0000313" key="2">
    <source>
        <dbReference type="EMBL" id="KGN53307.1"/>
    </source>
</evidence>
<evidence type="ECO:0000256" key="1">
    <source>
        <dbReference type="SAM" id="SignalP"/>
    </source>
</evidence>
<proteinExistence type="predicted"/>
<keyword evidence="3" id="KW-1185">Reference proteome</keyword>
<reference evidence="2 3" key="4">
    <citation type="journal article" date="2011" name="BMC Genomics">
        <title>RNA-Seq improves annotation of protein-coding genes in the cucumber genome.</title>
        <authorList>
            <person name="Li Z."/>
            <person name="Zhang Z."/>
            <person name="Yan P."/>
            <person name="Huang S."/>
            <person name="Fei Z."/>
            <person name="Lin K."/>
        </authorList>
    </citation>
    <scope>NUCLEOTIDE SEQUENCE [LARGE SCALE GENOMIC DNA]</scope>
    <source>
        <strain evidence="3">cv. 9930</strain>
    </source>
</reference>